<organism evidence="3 4">
    <name type="scientific">Podospora aff. communis PSN243</name>
    <dbReference type="NCBI Taxonomy" id="3040156"/>
    <lineage>
        <taxon>Eukaryota</taxon>
        <taxon>Fungi</taxon>
        <taxon>Dikarya</taxon>
        <taxon>Ascomycota</taxon>
        <taxon>Pezizomycotina</taxon>
        <taxon>Sordariomycetes</taxon>
        <taxon>Sordariomycetidae</taxon>
        <taxon>Sordariales</taxon>
        <taxon>Podosporaceae</taxon>
        <taxon>Podospora</taxon>
    </lineage>
</organism>
<name>A0AAV9GA42_9PEZI</name>
<sequence length="286" mass="30512">MASWMIALFPLLILALTGIAIYAHNNIHNLSLPIPSTLTILPILLPLLTLLLPLLLPRLLPKPNPHSPSNTSKPRPSPLSNLLPILTTILTTALATLLLSPSTPTPLRDCLLETKWKSLWQSHSASSIRAIQDALDCCGFRTTKDMAWPFPSGPPGSGSGAETCVMRYPGRTQACREPWAAAMQSGAGWDAGVVIVVGVVQVLGLVYGRGVVGEEGWEGSVWGRLGRWVGSVVFGDGRRGGGDRGEGARPLLEGGRVEDVEEDGEGDVAREEGFRYGGAGADRREV</sequence>
<evidence type="ECO:0000313" key="3">
    <source>
        <dbReference type="EMBL" id="KAK4444436.1"/>
    </source>
</evidence>
<feature type="transmembrane region" description="Helical" evidence="2">
    <location>
        <begin position="39"/>
        <end position="60"/>
    </location>
</feature>
<keyword evidence="2" id="KW-1133">Transmembrane helix</keyword>
<reference evidence="3" key="2">
    <citation type="submission" date="2023-05" db="EMBL/GenBank/DDBJ databases">
        <authorList>
            <consortium name="Lawrence Berkeley National Laboratory"/>
            <person name="Steindorff A."/>
            <person name="Hensen N."/>
            <person name="Bonometti L."/>
            <person name="Westerberg I."/>
            <person name="Brannstrom I.O."/>
            <person name="Guillou S."/>
            <person name="Cros-Aarteil S."/>
            <person name="Calhoun S."/>
            <person name="Haridas S."/>
            <person name="Kuo A."/>
            <person name="Mondo S."/>
            <person name="Pangilinan J."/>
            <person name="Riley R."/>
            <person name="Labutti K."/>
            <person name="Andreopoulos B."/>
            <person name="Lipzen A."/>
            <person name="Chen C."/>
            <person name="Yanf M."/>
            <person name="Daum C."/>
            <person name="Ng V."/>
            <person name="Clum A."/>
            <person name="Ohm R."/>
            <person name="Martin F."/>
            <person name="Silar P."/>
            <person name="Natvig D."/>
            <person name="Lalanne C."/>
            <person name="Gautier V."/>
            <person name="Ament-Velasquez S.L."/>
            <person name="Kruys A."/>
            <person name="Hutchinson M.I."/>
            <person name="Powell A.J."/>
            <person name="Barry K."/>
            <person name="Miller A.N."/>
            <person name="Grigoriev I.V."/>
            <person name="Debuchy R."/>
            <person name="Gladieux P."/>
            <person name="Thoren M.H."/>
            <person name="Johannesson H."/>
        </authorList>
    </citation>
    <scope>NUCLEOTIDE SEQUENCE</scope>
    <source>
        <strain evidence="3">PSN243</strain>
    </source>
</reference>
<keyword evidence="2" id="KW-0472">Membrane</keyword>
<feature type="region of interest" description="Disordered" evidence="1">
    <location>
        <begin position="239"/>
        <end position="286"/>
    </location>
</feature>
<reference evidence="3" key="1">
    <citation type="journal article" date="2023" name="Mol. Phylogenet. Evol.">
        <title>Genome-scale phylogeny and comparative genomics of the fungal order Sordariales.</title>
        <authorList>
            <person name="Hensen N."/>
            <person name="Bonometti L."/>
            <person name="Westerberg I."/>
            <person name="Brannstrom I.O."/>
            <person name="Guillou S."/>
            <person name="Cros-Aarteil S."/>
            <person name="Calhoun S."/>
            <person name="Haridas S."/>
            <person name="Kuo A."/>
            <person name="Mondo S."/>
            <person name="Pangilinan J."/>
            <person name="Riley R."/>
            <person name="LaButti K."/>
            <person name="Andreopoulos B."/>
            <person name="Lipzen A."/>
            <person name="Chen C."/>
            <person name="Yan M."/>
            <person name="Daum C."/>
            <person name="Ng V."/>
            <person name="Clum A."/>
            <person name="Steindorff A."/>
            <person name="Ohm R.A."/>
            <person name="Martin F."/>
            <person name="Silar P."/>
            <person name="Natvig D.O."/>
            <person name="Lalanne C."/>
            <person name="Gautier V."/>
            <person name="Ament-Velasquez S.L."/>
            <person name="Kruys A."/>
            <person name="Hutchinson M.I."/>
            <person name="Powell A.J."/>
            <person name="Barry K."/>
            <person name="Miller A.N."/>
            <person name="Grigoriev I.V."/>
            <person name="Debuchy R."/>
            <person name="Gladieux P."/>
            <person name="Hiltunen Thoren M."/>
            <person name="Johannesson H."/>
        </authorList>
    </citation>
    <scope>NUCLEOTIDE SEQUENCE</scope>
    <source>
        <strain evidence="3">PSN243</strain>
    </source>
</reference>
<gene>
    <name evidence="3" type="ORF">QBC34DRAFT_474909</name>
</gene>
<keyword evidence="2" id="KW-0812">Transmembrane</keyword>
<dbReference type="Proteomes" id="UP001321760">
    <property type="component" value="Unassembled WGS sequence"/>
</dbReference>
<accession>A0AAV9GA42</accession>
<proteinExistence type="predicted"/>
<evidence type="ECO:0000256" key="2">
    <source>
        <dbReference type="SAM" id="Phobius"/>
    </source>
</evidence>
<feature type="transmembrane region" description="Helical" evidence="2">
    <location>
        <begin position="81"/>
        <end position="100"/>
    </location>
</feature>
<dbReference type="AlphaFoldDB" id="A0AAV9GA42"/>
<keyword evidence="4" id="KW-1185">Reference proteome</keyword>
<dbReference type="EMBL" id="MU865977">
    <property type="protein sequence ID" value="KAK4444436.1"/>
    <property type="molecule type" value="Genomic_DNA"/>
</dbReference>
<comment type="caution">
    <text evidence="3">The sequence shown here is derived from an EMBL/GenBank/DDBJ whole genome shotgun (WGS) entry which is preliminary data.</text>
</comment>
<evidence type="ECO:0008006" key="5">
    <source>
        <dbReference type="Google" id="ProtNLM"/>
    </source>
</evidence>
<evidence type="ECO:0000256" key="1">
    <source>
        <dbReference type="SAM" id="MobiDB-lite"/>
    </source>
</evidence>
<evidence type="ECO:0000313" key="4">
    <source>
        <dbReference type="Proteomes" id="UP001321760"/>
    </source>
</evidence>
<protein>
    <recommendedName>
        <fullName evidence="5">Tetraspanin</fullName>
    </recommendedName>
</protein>